<comment type="caution">
    <text evidence="1">The sequence shown here is derived from an EMBL/GenBank/DDBJ whole genome shotgun (WGS) entry which is preliminary data.</text>
</comment>
<evidence type="ECO:0000313" key="1">
    <source>
        <dbReference type="EMBL" id="NOU94386.1"/>
    </source>
</evidence>
<name>A0A972K084_9BACL</name>
<dbReference type="AlphaFoldDB" id="A0A972K084"/>
<reference evidence="1" key="1">
    <citation type="submission" date="2019-10" db="EMBL/GenBank/DDBJ databases">
        <title>Description of Paenibacillus glebae sp. nov.</title>
        <authorList>
            <person name="Carlier A."/>
            <person name="Qi S."/>
        </authorList>
    </citation>
    <scope>NUCLEOTIDE SEQUENCE</scope>
    <source>
        <strain evidence="1">LMG 31456</strain>
    </source>
</reference>
<proteinExistence type="predicted"/>
<organism evidence="1 2">
    <name type="scientific">Paenibacillus foliorum</name>
    <dbReference type="NCBI Taxonomy" id="2654974"/>
    <lineage>
        <taxon>Bacteria</taxon>
        <taxon>Bacillati</taxon>
        <taxon>Bacillota</taxon>
        <taxon>Bacilli</taxon>
        <taxon>Bacillales</taxon>
        <taxon>Paenibacillaceae</taxon>
        <taxon>Paenibacillus</taxon>
    </lineage>
</organism>
<sequence length="105" mass="12221">MSYQMGLHQEKVLYHADSNSIQTLKSIRTHLHNVCRHHANHFVRIETIDGQVFMGRIVKCERGLLYLAVPNQGANRAFFNPYHNNDELILTLVLYELLVITLLYT</sequence>
<gene>
    <name evidence="1" type="ORF">GC093_14325</name>
</gene>
<accession>A0A972K084</accession>
<dbReference type="Proteomes" id="UP000641588">
    <property type="component" value="Unassembled WGS sequence"/>
</dbReference>
<dbReference type="EMBL" id="WHOD01000055">
    <property type="protein sequence ID" value="NOU94386.1"/>
    <property type="molecule type" value="Genomic_DNA"/>
</dbReference>
<evidence type="ECO:0000313" key="2">
    <source>
        <dbReference type="Proteomes" id="UP000641588"/>
    </source>
</evidence>
<keyword evidence="2" id="KW-1185">Reference proteome</keyword>
<protein>
    <submittedName>
        <fullName evidence="1">Uncharacterized protein</fullName>
    </submittedName>
</protein>